<dbReference type="InterPro" id="IPR009057">
    <property type="entry name" value="Homeodomain-like_sf"/>
</dbReference>
<gene>
    <name evidence="6" type="ORF">BK138_35005</name>
</gene>
<dbReference type="SUPFAM" id="SSF46689">
    <property type="entry name" value="Homeodomain-like"/>
    <property type="match status" value="1"/>
</dbReference>
<keyword evidence="1" id="KW-0805">Transcription regulation</keyword>
<proteinExistence type="predicted"/>
<sequence length="197" mass="22275">MAPLNEQQLEQIHDERREQIKKAALKVFARHGINGTKMSMIAAEAGISQGLSYRYFSSKEELFTELVQEAMEEAQHSMKELGRMPGSPAEQIRVLTEAMLEGDNKDAFLLIHQAQTSSDVPERAKEMIGRYSPEDTIEQLVPILVKGQEAGEFREGDPRRLLFLYLSALTGLMLQEVPGQPDYWRNESGLLMGILLR</sequence>
<dbReference type="InterPro" id="IPR036271">
    <property type="entry name" value="Tet_transcr_reg_TetR-rel_C_sf"/>
</dbReference>
<dbReference type="GO" id="GO:0003700">
    <property type="term" value="F:DNA-binding transcription factor activity"/>
    <property type="evidence" value="ECO:0007669"/>
    <property type="project" value="TreeGrafter"/>
</dbReference>
<feature type="domain" description="HTH tetR-type" evidence="5">
    <location>
        <begin position="14"/>
        <end position="74"/>
    </location>
</feature>
<evidence type="ECO:0000259" key="5">
    <source>
        <dbReference type="PROSITE" id="PS50977"/>
    </source>
</evidence>
<dbReference type="EMBL" id="MRTP01000027">
    <property type="protein sequence ID" value="OMF44235.1"/>
    <property type="molecule type" value="Genomic_DNA"/>
</dbReference>
<dbReference type="PROSITE" id="PS50977">
    <property type="entry name" value="HTH_TETR_2"/>
    <property type="match status" value="1"/>
</dbReference>
<comment type="caution">
    <text evidence="6">The sequence shown here is derived from an EMBL/GenBank/DDBJ whole genome shotgun (WGS) entry which is preliminary data.</text>
</comment>
<dbReference type="GO" id="GO:0000976">
    <property type="term" value="F:transcription cis-regulatory region binding"/>
    <property type="evidence" value="ECO:0007669"/>
    <property type="project" value="TreeGrafter"/>
</dbReference>
<dbReference type="InterPro" id="IPR050109">
    <property type="entry name" value="HTH-type_TetR-like_transc_reg"/>
</dbReference>
<evidence type="ECO:0000256" key="3">
    <source>
        <dbReference type="ARBA" id="ARBA00023163"/>
    </source>
</evidence>
<name>A0A1R1DXE0_9BACL</name>
<dbReference type="PANTHER" id="PTHR30055:SF234">
    <property type="entry name" value="HTH-TYPE TRANSCRIPTIONAL REGULATOR BETI"/>
    <property type="match status" value="1"/>
</dbReference>
<dbReference type="SUPFAM" id="SSF48498">
    <property type="entry name" value="Tetracyclin repressor-like, C-terminal domain"/>
    <property type="match status" value="1"/>
</dbReference>
<dbReference type="InterPro" id="IPR001647">
    <property type="entry name" value="HTH_TetR"/>
</dbReference>
<dbReference type="AlphaFoldDB" id="A0A1R1DXE0"/>
<organism evidence="6 7">
    <name type="scientific">Paenibacillus rhizosphaerae</name>
    <dbReference type="NCBI Taxonomy" id="297318"/>
    <lineage>
        <taxon>Bacteria</taxon>
        <taxon>Bacillati</taxon>
        <taxon>Bacillota</taxon>
        <taxon>Bacilli</taxon>
        <taxon>Bacillales</taxon>
        <taxon>Paenibacillaceae</taxon>
        <taxon>Paenibacillus</taxon>
    </lineage>
</organism>
<evidence type="ECO:0000313" key="6">
    <source>
        <dbReference type="EMBL" id="OMF44235.1"/>
    </source>
</evidence>
<reference evidence="6 7" key="1">
    <citation type="submission" date="2016-11" db="EMBL/GenBank/DDBJ databases">
        <title>Paenibacillus species isolates.</title>
        <authorList>
            <person name="Beno S.M."/>
        </authorList>
    </citation>
    <scope>NUCLEOTIDE SEQUENCE [LARGE SCALE GENOMIC DNA]</scope>
    <source>
        <strain evidence="6 7">FSL R5-0378</strain>
    </source>
</reference>
<evidence type="ECO:0000313" key="7">
    <source>
        <dbReference type="Proteomes" id="UP000187172"/>
    </source>
</evidence>
<dbReference type="Gene3D" id="1.10.10.60">
    <property type="entry name" value="Homeodomain-like"/>
    <property type="match status" value="1"/>
</dbReference>
<dbReference type="STRING" id="297318.BK138_35005"/>
<dbReference type="PANTHER" id="PTHR30055">
    <property type="entry name" value="HTH-TYPE TRANSCRIPTIONAL REGULATOR RUTR"/>
    <property type="match status" value="1"/>
</dbReference>
<evidence type="ECO:0000256" key="4">
    <source>
        <dbReference type="PROSITE-ProRule" id="PRU00335"/>
    </source>
</evidence>
<keyword evidence="7" id="KW-1185">Reference proteome</keyword>
<protein>
    <submittedName>
        <fullName evidence="6">TetR family transcriptional regulator</fullName>
    </submittedName>
</protein>
<dbReference type="RefSeq" id="WP_076177007.1">
    <property type="nucleotide sequence ID" value="NZ_MRTP01000027.1"/>
</dbReference>
<feature type="DNA-binding region" description="H-T-H motif" evidence="4">
    <location>
        <begin position="37"/>
        <end position="56"/>
    </location>
</feature>
<dbReference type="Gene3D" id="1.10.357.10">
    <property type="entry name" value="Tetracycline Repressor, domain 2"/>
    <property type="match status" value="1"/>
</dbReference>
<keyword evidence="3" id="KW-0804">Transcription</keyword>
<evidence type="ECO:0000256" key="2">
    <source>
        <dbReference type="ARBA" id="ARBA00023125"/>
    </source>
</evidence>
<dbReference type="PRINTS" id="PR00455">
    <property type="entry name" value="HTHTETR"/>
</dbReference>
<evidence type="ECO:0000256" key="1">
    <source>
        <dbReference type="ARBA" id="ARBA00023015"/>
    </source>
</evidence>
<keyword evidence="2 4" id="KW-0238">DNA-binding</keyword>
<accession>A0A1R1DXE0</accession>
<dbReference type="Pfam" id="PF00440">
    <property type="entry name" value="TetR_N"/>
    <property type="match status" value="1"/>
</dbReference>
<dbReference type="Proteomes" id="UP000187172">
    <property type="component" value="Unassembled WGS sequence"/>
</dbReference>